<comment type="caution">
    <text evidence="1">The sequence shown here is derived from an EMBL/GenBank/DDBJ whole genome shotgun (WGS) entry which is preliminary data.</text>
</comment>
<dbReference type="AlphaFoldDB" id="A0A369J9C7"/>
<organism evidence="1 2">
    <name type="scientific">Hypsizygus marmoreus</name>
    <name type="common">White beech mushroom</name>
    <name type="synonym">Agaricus marmoreus</name>
    <dbReference type="NCBI Taxonomy" id="39966"/>
    <lineage>
        <taxon>Eukaryota</taxon>
        <taxon>Fungi</taxon>
        <taxon>Dikarya</taxon>
        <taxon>Basidiomycota</taxon>
        <taxon>Agaricomycotina</taxon>
        <taxon>Agaricomycetes</taxon>
        <taxon>Agaricomycetidae</taxon>
        <taxon>Agaricales</taxon>
        <taxon>Tricholomatineae</taxon>
        <taxon>Lyophyllaceae</taxon>
        <taxon>Hypsizygus</taxon>
    </lineage>
</organism>
<sequence length="198" mass="21473">MPPRPETPTTNKPYPKGTICRLRIAVKGKLVNPPPSLWGAYYDAPKGSLVRIQDVSALVNTGSTEPLTAANAGYRVHWTTTIPAVVQNGDPIDSGRVRHSALSTRVGGGPSIDLHRKGTVVYLTQAFNYNFRGSHTLPVGTQVIIAEPATTFTGRTPYYSIRPNDACYSVALTMVENRSYEVSNPSGHLLYHDSLALP</sequence>
<dbReference type="InParanoid" id="A0A369J9C7"/>
<protein>
    <submittedName>
        <fullName evidence="1">Uncharacterized protein</fullName>
    </submittedName>
</protein>
<evidence type="ECO:0000313" key="2">
    <source>
        <dbReference type="Proteomes" id="UP000076154"/>
    </source>
</evidence>
<reference evidence="1" key="1">
    <citation type="submission" date="2018-04" db="EMBL/GenBank/DDBJ databases">
        <title>Whole genome sequencing of Hypsizygus marmoreus.</title>
        <authorList>
            <person name="Choi I.-G."/>
            <person name="Min B."/>
            <person name="Kim J.-G."/>
            <person name="Kim S."/>
            <person name="Oh Y.-L."/>
            <person name="Kong W.-S."/>
            <person name="Park H."/>
            <person name="Jeong J."/>
            <person name="Song E.-S."/>
        </authorList>
    </citation>
    <scope>NUCLEOTIDE SEQUENCE [LARGE SCALE GENOMIC DNA]</scope>
    <source>
        <strain evidence="1">51987-8</strain>
    </source>
</reference>
<gene>
    <name evidence="1" type="ORF">Hypma_014695</name>
</gene>
<keyword evidence="2" id="KW-1185">Reference proteome</keyword>
<accession>A0A369J9C7</accession>
<dbReference type="EMBL" id="LUEZ02000090">
    <property type="protein sequence ID" value="RDB18719.1"/>
    <property type="molecule type" value="Genomic_DNA"/>
</dbReference>
<evidence type="ECO:0000313" key="1">
    <source>
        <dbReference type="EMBL" id="RDB18719.1"/>
    </source>
</evidence>
<proteinExistence type="predicted"/>
<name>A0A369J9C7_HYPMA</name>
<dbReference type="Proteomes" id="UP000076154">
    <property type="component" value="Unassembled WGS sequence"/>
</dbReference>